<protein>
    <submittedName>
        <fullName evidence="2">Uncharacterized protein</fullName>
    </submittedName>
</protein>
<dbReference type="HOGENOM" id="CLU_042394_0_0_5"/>
<dbReference type="AlphaFoldDB" id="J0CMJ7"/>
<feature type="region of interest" description="Disordered" evidence="1">
    <location>
        <begin position="330"/>
        <end position="351"/>
    </location>
</feature>
<name>J0CMJ7_RHILT</name>
<feature type="compositionally biased region" description="Low complexity" evidence="1">
    <location>
        <begin position="335"/>
        <end position="351"/>
    </location>
</feature>
<feature type="region of interest" description="Disordered" evidence="1">
    <location>
        <begin position="1"/>
        <end position="27"/>
    </location>
</feature>
<accession>J0CMJ7</accession>
<feature type="compositionally biased region" description="Polar residues" evidence="1">
    <location>
        <begin position="1"/>
        <end position="21"/>
    </location>
</feature>
<sequence length="351" mass="37989">MGICFSKSSGSPPHVAQTVSLGTPPERLQWPPREALEQYQIQQAAYHMGASVLGEPVSSPRRLATAGQTVHDVRLLLKHGRGNVKADDIPSHGHNGIGSSAASYARSYEHQAARAVLVGAGICDQHAPLCAIVHAPHMAVGEISTVTASSAVPLREITDEGATNDVSAGHVWSELRRGDRDQMSTVVMDAWANGPAVRLQDSAWVAAPIQDKRLMDKITAQIEKNGVEEMAPLQRQLVDERVRDKLEAPTSWTKYAEPQVISPEFAGRVREALGRCSEDEKEKIASDMIRDTYGIERGSRNHRSAVISVLQAVSRLDALSRPDVVPSEHITAIGSSLPSSSRSRARSSQSR</sequence>
<organism evidence="2 3">
    <name type="scientific">Rhizobium leguminosarum bv. trifolii WSM2297</name>
    <dbReference type="NCBI Taxonomy" id="754762"/>
    <lineage>
        <taxon>Bacteria</taxon>
        <taxon>Pseudomonadati</taxon>
        <taxon>Pseudomonadota</taxon>
        <taxon>Alphaproteobacteria</taxon>
        <taxon>Hyphomicrobiales</taxon>
        <taxon>Rhizobiaceae</taxon>
        <taxon>Rhizobium/Agrobacterium group</taxon>
        <taxon>Rhizobium</taxon>
    </lineage>
</organism>
<evidence type="ECO:0000313" key="2">
    <source>
        <dbReference type="EMBL" id="EJC80775.1"/>
    </source>
</evidence>
<evidence type="ECO:0000256" key="1">
    <source>
        <dbReference type="SAM" id="MobiDB-lite"/>
    </source>
</evidence>
<evidence type="ECO:0000313" key="3">
    <source>
        <dbReference type="Proteomes" id="UP000005732"/>
    </source>
</evidence>
<dbReference type="EMBL" id="JH719395">
    <property type="protein sequence ID" value="EJC80775.1"/>
    <property type="molecule type" value="Genomic_DNA"/>
</dbReference>
<reference evidence="2 3" key="1">
    <citation type="submission" date="2012-02" db="EMBL/GenBank/DDBJ databases">
        <title>Improved High-Quality Draft Sequence of Rhizobium leguminosarum bv. trifolii WSM2297.</title>
        <authorList>
            <consortium name="US DOE Joint Genome Institute"/>
            <person name="Lucas S."/>
            <person name="Han J."/>
            <person name="Lapidus A."/>
            <person name="Cheng J.-F."/>
            <person name="Goodwin L."/>
            <person name="Pitluck S."/>
            <person name="Peters L."/>
            <person name="Ovchinnikova G."/>
            <person name="Zhang X."/>
            <person name="Detter J.C."/>
            <person name="Han C."/>
            <person name="Tapia R."/>
            <person name="Land M."/>
            <person name="Hauser L."/>
            <person name="Kyrpides N."/>
            <person name="Ivanova N."/>
            <person name="Pagani I."/>
            <person name="Brau L."/>
            <person name="Yates R."/>
            <person name="O'Hara G."/>
            <person name="Rui T."/>
            <person name="Howieson J."/>
            <person name="Reeve W."/>
            <person name="Woyke T."/>
        </authorList>
    </citation>
    <scope>NUCLEOTIDE SEQUENCE [LARGE SCALE GENOMIC DNA]</scope>
    <source>
        <strain evidence="2 3">WSM2297</strain>
    </source>
</reference>
<dbReference type="Proteomes" id="UP000005732">
    <property type="component" value="Unassembled WGS sequence"/>
</dbReference>
<proteinExistence type="predicted"/>
<gene>
    <name evidence="2" type="ORF">Rleg4DRAFT_2426</name>
</gene>